<evidence type="ECO:0000256" key="1">
    <source>
        <dbReference type="SAM" id="MobiDB-lite"/>
    </source>
</evidence>
<gene>
    <name evidence="2" type="ORF">UFOVP1619_42</name>
</gene>
<name>A0A6J5SXT2_9CAUD</name>
<feature type="compositionally biased region" description="Low complexity" evidence="1">
    <location>
        <begin position="53"/>
        <end position="69"/>
    </location>
</feature>
<dbReference type="EMBL" id="LR797479">
    <property type="protein sequence ID" value="CAB4219441.1"/>
    <property type="molecule type" value="Genomic_DNA"/>
</dbReference>
<evidence type="ECO:0000313" key="2">
    <source>
        <dbReference type="EMBL" id="CAB4219441.1"/>
    </source>
</evidence>
<feature type="region of interest" description="Disordered" evidence="1">
    <location>
        <begin position="292"/>
        <end position="312"/>
    </location>
</feature>
<proteinExistence type="predicted"/>
<sequence length="328" mass="35523">MSETLDTDPTDRREILAQQFDEIAAAPVEVVAEKPSASRDAAGKFASQAAPVEAVAEPVAEPPVWERPPQSWKKENHGLWSSADPKLREYAYQREEEMRNGVLPLQEKARFADAMQAAVDPYLPTIRGLGVDAPTAVKALLEADRMLRSSAPQEKLAYLQKLAQNYGIDLSGAAELPEGSPSADPRYSNLAIQMNEIRGQLQADKDAAQAAEDRTMQADISKFSSTHEHFDALKPVMVQLLNSGVSASLEDAYSKALRLDDGLFQSSQKSQQDAAIAEKRAAADRAAKSARAAAVSVRSSTPGATTATKATDRRSILEDQFSGLSERL</sequence>
<protein>
    <submittedName>
        <fullName evidence="2">Uncharacterized protein</fullName>
    </submittedName>
</protein>
<feature type="region of interest" description="Disordered" evidence="1">
    <location>
        <begin position="53"/>
        <end position="78"/>
    </location>
</feature>
<organism evidence="2">
    <name type="scientific">uncultured Caudovirales phage</name>
    <dbReference type="NCBI Taxonomy" id="2100421"/>
    <lineage>
        <taxon>Viruses</taxon>
        <taxon>Duplodnaviria</taxon>
        <taxon>Heunggongvirae</taxon>
        <taxon>Uroviricota</taxon>
        <taxon>Caudoviricetes</taxon>
        <taxon>Peduoviridae</taxon>
        <taxon>Maltschvirus</taxon>
        <taxon>Maltschvirus maltsch</taxon>
    </lineage>
</organism>
<accession>A0A6J5SXT2</accession>
<reference evidence="2" key="1">
    <citation type="submission" date="2020-05" db="EMBL/GenBank/DDBJ databases">
        <authorList>
            <person name="Chiriac C."/>
            <person name="Salcher M."/>
            <person name="Ghai R."/>
            <person name="Kavagutti S V."/>
        </authorList>
    </citation>
    <scope>NUCLEOTIDE SEQUENCE</scope>
</reference>